<reference evidence="1 3" key="2">
    <citation type="submission" date="2021-03" db="EMBL/GenBank/DDBJ databases">
        <authorList>
            <person name="Li Y."/>
            <person name="Li S."/>
            <person name="Chen M."/>
            <person name="Peng G."/>
            <person name="Tan Z."/>
            <person name="An Q."/>
        </authorList>
    </citation>
    <scope>NUCLEOTIDE SEQUENCE [LARGE SCALE GENOMIC DNA]</scope>
    <source>
        <strain evidence="1 3">Ola 51</strain>
    </source>
</reference>
<dbReference type="EMBL" id="CP014007">
    <property type="protein sequence ID" value="ANI83437.1"/>
    <property type="molecule type" value="Genomic_DNA"/>
</dbReference>
<dbReference type="Pfam" id="PF11185">
    <property type="entry name" value="DUF2971"/>
    <property type="match status" value="1"/>
</dbReference>
<evidence type="ECO:0000313" key="2">
    <source>
        <dbReference type="EMBL" id="SFB98350.1"/>
    </source>
</evidence>
<reference evidence="2 4" key="1">
    <citation type="submission" date="2016-10" db="EMBL/GenBank/DDBJ databases">
        <authorList>
            <person name="Varghese N."/>
            <person name="Submissions S."/>
        </authorList>
    </citation>
    <scope>NUCLEOTIDE SEQUENCE [LARGE SCALE GENOMIC DNA]</scope>
    <source>
        <strain evidence="2 4">CGMCC 1.7012</strain>
    </source>
</reference>
<dbReference type="RefSeq" id="WP_064567142.1">
    <property type="nucleotide sequence ID" value="NZ_CP014007.2"/>
</dbReference>
<sequence>MAHKPVHLYKYLTFSENTLNLLCMLQVYYADPSQFNDPLDCRPIIVNDLELADLREVYSKLILRKAEKQFTRSLRKLKFPKEKTAQRAYLLANSEVEQALSDFEYSATEFETKQRSDYLEKRYRGVIQDEIVNTFKKGVLCLSRKFDSPLMWSHYANQHKGLCIEYDMRSVKDEHVQEVIYGGSREILTSEINEWLDNPENDTRIKQVCLLTKSGEWRYESEWRIFGPIGLGNSLPPIKSVIFGFKCPDVTIYTVMRAMMSDNRKLKFWKMANEGVGFELKRKLIYPGDYFSNMPYIYSDSEIDTALSDL</sequence>
<proteinExistence type="predicted"/>
<dbReference type="KEGG" id="kor:AWR26_15195"/>
<organism evidence="2 4">
    <name type="scientific">Kosakonia oryzae</name>
    <dbReference type="NCBI Taxonomy" id="497725"/>
    <lineage>
        <taxon>Bacteria</taxon>
        <taxon>Pseudomonadati</taxon>
        <taxon>Pseudomonadota</taxon>
        <taxon>Gammaproteobacteria</taxon>
        <taxon>Enterobacterales</taxon>
        <taxon>Enterobacteriaceae</taxon>
        <taxon>Kosakonia</taxon>
    </lineage>
</organism>
<evidence type="ECO:0000313" key="4">
    <source>
        <dbReference type="Proteomes" id="UP000182314"/>
    </source>
</evidence>
<name>A0AA94KPJ6_9ENTR</name>
<evidence type="ECO:0000313" key="1">
    <source>
        <dbReference type="EMBL" id="ANI83437.1"/>
    </source>
</evidence>
<dbReference type="AlphaFoldDB" id="A0AA94KPJ6"/>
<accession>A0AA94KPJ6</accession>
<keyword evidence="3" id="KW-1185">Reference proteome</keyword>
<evidence type="ECO:0000313" key="3">
    <source>
        <dbReference type="Proteomes" id="UP000078227"/>
    </source>
</evidence>
<dbReference type="EMBL" id="FOKO01000002">
    <property type="protein sequence ID" value="SFB98350.1"/>
    <property type="molecule type" value="Genomic_DNA"/>
</dbReference>
<dbReference type="Proteomes" id="UP000182314">
    <property type="component" value="Unassembled WGS sequence"/>
</dbReference>
<dbReference type="Proteomes" id="UP000078227">
    <property type="component" value="Chromosome"/>
</dbReference>
<dbReference type="InterPro" id="IPR021352">
    <property type="entry name" value="DUF2971"/>
</dbReference>
<protein>
    <submittedName>
        <fullName evidence="1">DUF2971 domain-containing protein</fullName>
    </submittedName>
</protein>
<gene>
    <name evidence="1" type="ORF">AWR26_15195</name>
    <name evidence="2" type="ORF">SAMN05216286_1206</name>
</gene>